<name>A0AAV4UXC8_CAEEX</name>
<feature type="compositionally biased region" description="Basic and acidic residues" evidence="1">
    <location>
        <begin position="47"/>
        <end position="62"/>
    </location>
</feature>
<evidence type="ECO:0000313" key="3">
    <source>
        <dbReference type="Proteomes" id="UP001054945"/>
    </source>
</evidence>
<organism evidence="2 3">
    <name type="scientific">Caerostris extrusa</name>
    <name type="common">Bark spider</name>
    <name type="synonym">Caerostris bankana</name>
    <dbReference type="NCBI Taxonomy" id="172846"/>
    <lineage>
        <taxon>Eukaryota</taxon>
        <taxon>Metazoa</taxon>
        <taxon>Ecdysozoa</taxon>
        <taxon>Arthropoda</taxon>
        <taxon>Chelicerata</taxon>
        <taxon>Arachnida</taxon>
        <taxon>Araneae</taxon>
        <taxon>Araneomorphae</taxon>
        <taxon>Entelegynae</taxon>
        <taxon>Araneoidea</taxon>
        <taxon>Araneidae</taxon>
        <taxon>Caerostris</taxon>
    </lineage>
</organism>
<sequence>MYCFRINKTKNKFLLTAKCFSSKASKDFCTSPPVPTAKSSPPSSTEKIPESPKVESDPHSTSEPEGLVAQQQQPHDTCCIFPESVIKSSSGHHWGVGKFQSDSDDSDLDVCINNSDIERQRKPEQMRIRTQSSQASSTASKLAYTTTLC</sequence>
<gene>
    <name evidence="2" type="ORF">CEXT_287941</name>
</gene>
<feature type="region of interest" description="Disordered" evidence="1">
    <location>
        <begin position="25"/>
        <end position="70"/>
    </location>
</feature>
<evidence type="ECO:0000313" key="2">
    <source>
        <dbReference type="EMBL" id="GIY62722.1"/>
    </source>
</evidence>
<dbReference type="AlphaFoldDB" id="A0AAV4UXC8"/>
<feature type="compositionally biased region" description="Polar residues" evidence="1">
    <location>
        <begin position="37"/>
        <end position="46"/>
    </location>
</feature>
<keyword evidence="3" id="KW-1185">Reference proteome</keyword>
<accession>A0AAV4UXC8</accession>
<comment type="caution">
    <text evidence="2">The sequence shown here is derived from an EMBL/GenBank/DDBJ whole genome shotgun (WGS) entry which is preliminary data.</text>
</comment>
<protein>
    <submittedName>
        <fullName evidence="2">Uncharacterized protein</fullName>
    </submittedName>
</protein>
<feature type="compositionally biased region" description="Basic and acidic residues" evidence="1">
    <location>
        <begin position="116"/>
        <end position="127"/>
    </location>
</feature>
<feature type="compositionally biased region" description="Low complexity" evidence="1">
    <location>
        <begin position="130"/>
        <end position="140"/>
    </location>
</feature>
<evidence type="ECO:0000256" key="1">
    <source>
        <dbReference type="SAM" id="MobiDB-lite"/>
    </source>
</evidence>
<dbReference type="Proteomes" id="UP001054945">
    <property type="component" value="Unassembled WGS sequence"/>
</dbReference>
<dbReference type="EMBL" id="BPLR01013656">
    <property type="protein sequence ID" value="GIY62722.1"/>
    <property type="molecule type" value="Genomic_DNA"/>
</dbReference>
<proteinExistence type="predicted"/>
<reference evidence="2 3" key="1">
    <citation type="submission" date="2021-06" db="EMBL/GenBank/DDBJ databases">
        <title>Caerostris extrusa draft genome.</title>
        <authorList>
            <person name="Kono N."/>
            <person name="Arakawa K."/>
        </authorList>
    </citation>
    <scope>NUCLEOTIDE SEQUENCE [LARGE SCALE GENOMIC DNA]</scope>
</reference>
<feature type="region of interest" description="Disordered" evidence="1">
    <location>
        <begin position="115"/>
        <end position="149"/>
    </location>
</feature>